<sequence>MSDSYTLHIPNNGEKSILNVFDFDNTLFRSPIPNPKLWDSSLLGPLTAFQQINNGWWHDIRSLQLGEEVENSMWEGWWIEDVVSKVRQSMEDPQSLTVLLTGRVRDIFEDQILRMVASKGLIFDLVILKYPIHYDQVRLSGEESHSTTSFKKSIVEGIITQNPSIKHVHMWEDRPTHVLKFREAIAEMIACGRIQNGSVIQVLDPPSYMPESVEKRTVFDMVNEHNSFAEDWLKVNFNKQLPAGAQIPKKIELNTHVKYTGVFFSQDITDFILDRYLPLLTNDVNISHWTVSADHVTMCLFRCPEPMLDKSGGIGALVYVKVLAIGQYENRVWALKVGEVSMPDENTECCDNIPTNTQESCANIGHLVSNNPIPHITVVYDQTQGAKANESNLITDWRDLPPSKQHILGGTIQEKIITGIKKAPSPPPPTKAAVSLGTLIKQHYPEIKGPEIGKMVKFVQLRMSESGITNSKDNEDRITTLIVTAPAME</sequence>
<dbReference type="Proteomes" id="UP001479436">
    <property type="component" value="Unassembled WGS sequence"/>
</dbReference>
<dbReference type="Pfam" id="PF10307">
    <property type="entry name" value="HAD_SAK_1"/>
    <property type="match status" value="1"/>
</dbReference>
<proteinExistence type="predicted"/>
<feature type="domain" description="Swiss Army Knife RNA repair protein HAD" evidence="1">
    <location>
        <begin position="30"/>
        <end position="227"/>
    </location>
</feature>
<keyword evidence="3" id="KW-1185">Reference proteome</keyword>
<name>A0ABR2VUK6_9FUNG</name>
<dbReference type="PANTHER" id="PTHR10335:SF23">
    <property type="entry name" value="OB FOLD-CONTAINING PROTEIN, NUCLEIC ACID BINDING"/>
    <property type="match status" value="1"/>
</dbReference>
<reference evidence="2 3" key="1">
    <citation type="submission" date="2023-04" db="EMBL/GenBank/DDBJ databases">
        <title>Genome of Basidiobolus ranarum AG-B5.</title>
        <authorList>
            <person name="Stajich J.E."/>
            <person name="Carter-House D."/>
            <person name="Gryganskyi A."/>
        </authorList>
    </citation>
    <scope>NUCLEOTIDE SEQUENCE [LARGE SCALE GENOMIC DNA]</scope>
    <source>
        <strain evidence="2 3">AG-B5</strain>
    </source>
</reference>
<evidence type="ECO:0000313" key="2">
    <source>
        <dbReference type="EMBL" id="KAK9702881.1"/>
    </source>
</evidence>
<evidence type="ECO:0000259" key="1">
    <source>
        <dbReference type="Pfam" id="PF10307"/>
    </source>
</evidence>
<protein>
    <recommendedName>
        <fullName evidence="1">Swiss Army Knife RNA repair protein HAD domain-containing protein</fullName>
    </recommendedName>
</protein>
<accession>A0ABR2VUK6</accession>
<dbReference type="PANTHER" id="PTHR10335">
    <property type="entry name" value="RRNA 2-O-METHYLTRANSFERASE FIBRILLARIN"/>
    <property type="match status" value="1"/>
</dbReference>
<dbReference type="EMBL" id="JASJQH010007686">
    <property type="protein sequence ID" value="KAK9702881.1"/>
    <property type="molecule type" value="Genomic_DNA"/>
</dbReference>
<evidence type="ECO:0000313" key="3">
    <source>
        <dbReference type="Proteomes" id="UP001479436"/>
    </source>
</evidence>
<dbReference type="InterPro" id="IPR018812">
    <property type="entry name" value="SAK_HAD"/>
</dbReference>
<gene>
    <name evidence="2" type="ORF">K7432_011024</name>
</gene>
<organism evidence="2 3">
    <name type="scientific">Basidiobolus ranarum</name>
    <dbReference type="NCBI Taxonomy" id="34480"/>
    <lineage>
        <taxon>Eukaryota</taxon>
        <taxon>Fungi</taxon>
        <taxon>Fungi incertae sedis</taxon>
        <taxon>Zoopagomycota</taxon>
        <taxon>Entomophthoromycotina</taxon>
        <taxon>Basidiobolomycetes</taxon>
        <taxon>Basidiobolales</taxon>
        <taxon>Basidiobolaceae</taxon>
        <taxon>Basidiobolus</taxon>
    </lineage>
</organism>
<comment type="caution">
    <text evidence="2">The sequence shown here is derived from an EMBL/GenBank/DDBJ whole genome shotgun (WGS) entry which is preliminary data.</text>
</comment>